<dbReference type="EMBL" id="KI669136">
    <property type="protein sequence ID" value="ETN69284.1"/>
    <property type="molecule type" value="Genomic_DNA"/>
</dbReference>
<dbReference type="Pfam" id="PF24140">
    <property type="entry name" value="TPR_TNPO3_IPO13_3rd"/>
    <property type="match status" value="1"/>
</dbReference>
<sequence length="464" mass="51435">MFNILKLCSQGGTWDEAEAALFIISTVISNIIPEENNVLPELVQAIIMLPLTSHPALLLTSIDLLGSASEWLSKNTAFLGKVVEWLLQLAVTPVFAAPAADAIEKVLTATPVVVTNNENEKAADSWARIASEPVLWIDRIATIFREVRPWNGGNLRTANSAASADAAPWLDIATALYKVLSEALKRYESTSRVVEHCCRSISIALVVFRFIVRSLGVQSIGFVEPLITQMMDIFSRQQHSCFLYLSSILVDEYGGMESLQPGLMIMLETLAHGTFTVLTLENGPRDHPDTVDDLFRLAQRFVTRAPSAFFVHPVAAALFECAMVCLSLDHQEANRSVTRFFTSIIEQLLSARKAGFRDPGVIAAEELVIVHGAKLIELCLHAAIFKVSGSLRRDLAEIVYMLSKIDRGKHKEWLITGTSRLPRGPLAATDEQLEQFVDNITADPERVSMRDVYTQIRDLIKLYE</sequence>
<evidence type="ECO:0000313" key="1">
    <source>
        <dbReference type="EMBL" id="ETN69284.1"/>
    </source>
</evidence>
<dbReference type="InterPro" id="IPR058537">
    <property type="entry name" value="TPR_TNPO3_IPO13_4th"/>
</dbReference>
<dbReference type="AlphaFoldDB" id="W2SI28"/>
<dbReference type="GO" id="GO:0006606">
    <property type="term" value="P:protein import into nucleus"/>
    <property type="evidence" value="ECO:0007669"/>
    <property type="project" value="TreeGrafter"/>
</dbReference>
<reference evidence="2" key="1">
    <citation type="journal article" date="2014" name="Nat. Genet.">
        <title>Genome of the human hookworm Necator americanus.</title>
        <authorList>
            <person name="Tang Y.T."/>
            <person name="Gao X."/>
            <person name="Rosa B.A."/>
            <person name="Abubucker S."/>
            <person name="Hallsworth-Pepin K."/>
            <person name="Martin J."/>
            <person name="Tyagi R."/>
            <person name="Heizer E."/>
            <person name="Zhang X."/>
            <person name="Bhonagiri-Palsikar V."/>
            <person name="Minx P."/>
            <person name="Warren W.C."/>
            <person name="Wang Q."/>
            <person name="Zhan B."/>
            <person name="Hotez P.J."/>
            <person name="Sternberg P.W."/>
            <person name="Dougall A."/>
            <person name="Gaze S.T."/>
            <person name="Mulvenna J."/>
            <person name="Sotillo J."/>
            <person name="Ranganathan S."/>
            <person name="Rabelo E.M."/>
            <person name="Wilson R.K."/>
            <person name="Felgner P.L."/>
            <person name="Bethony J."/>
            <person name="Hawdon J.M."/>
            <person name="Gasser R.B."/>
            <person name="Loukas A."/>
            <person name="Mitreva M."/>
        </authorList>
    </citation>
    <scope>NUCLEOTIDE SEQUENCE [LARGE SCALE GENOMIC DNA]</scope>
</reference>
<dbReference type="KEGG" id="nai:NECAME_15410"/>
<dbReference type="GO" id="GO:0005737">
    <property type="term" value="C:cytoplasm"/>
    <property type="evidence" value="ECO:0007669"/>
    <property type="project" value="TreeGrafter"/>
</dbReference>
<evidence type="ECO:0000313" key="2">
    <source>
        <dbReference type="Proteomes" id="UP000053676"/>
    </source>
</evidence>
<protein>
    <recommendedName>
        <fullName evidence="3">Exportin-1/Importin-beta-like domain-containing protein</fullName>
    </recommendedName>
</protein>
<name>W2SI28_NECAM</name>
<proteinExistence type="predicted"/>
<dbReference type="OMA" id="WICTSEN"/>
<dbReference type="InterPro" id="IPR057942">
    <property type="entry name" value="TPR_TNPO3_IPO13_3rd"/>
</dbReference>
<dbReference type="Pfam" id="PF24139">
    <property type="entry name" value="TPR_TNPO3_IPO13_4th"/>
    <property type="match status" value="1"/>
</dbReference>
<dbReference type="PANTHER" id="PTHR12363">
    <property type="entry name" value="TRANSPORTIN 3 AND IMPORTIN 13"/>
    <property type="match status" value="1"/>
</dbReference>
<dbReference type="InterPro" id="IPR016024">
    <property type="entry name" value="ARM-type_fold"/>
</dbReference>
<gene>
    <name evidence="1" type="ORF">NECAME_15410</name>
</gene>
<dbReference type="PANTHER" id="PTHR12363:SF42">
    <property type="entry name" value="TRANSPORTIN-3"/>
    <property type="match status" value="1"/>
</dbReference>
<organism evidence="1 2">
    <name type="scientific">Necator americanus</name>
    <name type="common">Human hookworm</name>
    <dbReference type="NCBI Taxonomy" id="51031"/>
    <lineage>
        <taxon>Eukaryota</taxon>
        <taxon>Metazoa</taxon>
        <taxon>Ecdysozoa</taxon>
        <taxon>Nematoda</taxon>
        <taxon>Chromadorea</taxon>
        <taxon>Rhabditida</taxon>
        <taxon>Rhabditina</taxon>
        <taxon>Rhabditomorpha</taxon>
        <taxon>Strongyloidea</taxon>
        <taxon>Ancylostomatidae</taxon>
        <taxon>Bunostominae</taxon>
        <taxon>Necator</taxon>
    </lineage>
</organism>
<dbReference type="OrthoDB" id="435593at2759"/>
<dbReference type="InterPro" id="IPR051345">
    <property type="entry name" value="Importin_beta-like_NTR"/>
</dbReference>
<dbReference type="SUPFAM" id="SSF48371">
    <property type="entry name" value="ARM repeat"/>
    <property type="match status" value="1"/>
</dbReference>
<dbReference type="STRING" id="51031.W2SI28"/>
<dbReference type="Proteomes" id="UP000053676">
    <property type="component" value="Unassembled WGS sequence"/>
</dbReference>
<accession>W2SI28</accession>
<keyword evidence="2" id="KW-1185">Reference proteome</keyword>
<evidence type="ECO:0008006" key="3">
    <source>
        <dbReference type="Google" id="ProtNLM"/>
    </source>
</evidence>
<dbReference type="Gene3D" id="1.25.10.10">
    <property type="entry name" value="Leucine-rich Repeat Variant"/>
    <property type="match status" value="2"/>
</dbReference>
<dbReference type="InterPro" id="IPR011989">
    <property type="entry name" value="ARM-like"/>
</dbReference>